<dbReference type="Gene3D" id="2.60.120.650">
    <property type="entry name" value="Cupin"/>
    <property type="match status" value="1"/>
</dbReference>
<dbReference type="SUPFAM" id="SSF51197">
    <property type="entry name" value="Clavaminate synthase-like"/>
    <property type="match status" value="1"/>
</dbReference>
<reference evidence="4" key="1">
    <citation type="submission" date="2020-04" db="EMBL/GenBank/DDBJ databases">
        <authorList>
            <person name="Neveu A P."/>
        </authorList>
    </citation>
    <scope>NUCLEOTIDE SEQUENCE</scope>
    <source>
        <tissue evidence="4">Whole embryo</tissue>
    </source>
</reference>
<dbReference type="Pfam" id="PF13621">
    <property type="entry name" value="Cupin_8"/>
    <property type="match status" value="1"/>
</dbReference>
<accession>A0A6F9DHY6</accession>
<dbReference type="PROSITE" id="PS00018">
    <property type="entry name" value="EF_HAND_1"/>
    <property type="match status" value="1"/>
</dbReference>
<evidence type="ECO:0000259" key="3">
    <source>
        <dbReference type="PROSITE" id="PS51184"/>
    </source>
</evidence>
<evidence type="ECO:0000256" key="2">
    <source>
        <dbReference type="SAM" id="SignalP"/>
    </source>
</evidence>
<feature type="signal peptide" evidence="2">
    <location>
        <begin position="1"/>
        <end position="20"/>
    </location>
</feature>
<feature type="domain" description="JmjC" evidence="3">
    <location>
        <begin position="140"/>
        <end position="295"/>
    </location>
</feature>
<dbReference type="PANTHER" id="PTHR12461">
    <property type="entry name" value="HYPOXIA-INDUCIBLE FACTOR 1 ALPHA INHIBITOR-RELATED"/>
    <property type="match status" value="1"/>
</dbReference>
<proteinExistence type="evidence at transcript level"/>
<keyword evidence="2" id="KW-0732">Signal</keyword>
<protein>
    <submittedName>
        <fullName evidence="4">Uncharacterized protein LOC100182837</fullName>
    </submittedName>
</protein>
<evidence type="ECO:0000256" key="1">
    <source>
        <dbReference type="SAM" id="MobiDB-lite"/>
    </source>
</evidence>
<dbReference type="InterPro" id="IPR041667">
    <property type="entry name" value="Cupin_8"/>
</dbReference>
<dbReference type="AlphaFoldDB" id="A0A6F9DHY6"/>
<dbReference type="PROSITE" id="PS51184">
    <property type="entry name" value="JMJC"/>
    <property type="match status" value="1"/>
</dbReference>
<feature type="compositionally biased region" description="Acidic residues" evidence="1">
    <location>
        <begin position="312"/>
        <end position="351"/>
    </location>
</feature>
<feature type="region of interest" description="Disordered" evidence="1">
    <location>
        <begin position="308"/>
        <end position="351"/>
    </location>
</feature>
<dbReference type="PANTHER" id="PTHR12461:SF18">
    <property type="entry name" value="JMJC DOMAIN-CONTAINING PROTEIN"/>
    <property type="match status" value="1"/>
</dbReference>
<organism evidence="4">
    <name type="scientific">Phallusia mammillata</name>
    <dbReference type="NCBI Taxonomy" id="59560"/>
    <lineage>
        <taxon>Eukaryota</taxon>
        <taxon>Metazoa</taxon>
        <taxon>Chordata</taxon>
        <taxon>Tunicata</taxon>
        <taxon>Ascidiacea</taxon>
        <taxon>Phlebobranchia</taxon>
        <taxon>Ascidiidae</taxon>
        <taxon>Phallusia</taxon>
    </lineage>
</organism>
<feature type="chain" id="PRO_5026142742" evidence="2">
    <location>
        <begin position="21"/>
        <end position="493"/>
    </location>
</feature>
<dbReference type="InterPro" id="IPR003347">
    <property type="entry name" value="JmjC_dom"/>
</dbReference>
<evidence type="ECO:0000313" key="4">
    <source>
        <dbReference type="EMBL" id="CAB3262759.1"/>
    </source>
</evidence>
<dbReference type="EMBL" id="LR786897">
    <property type="protein sequence ID" value="CAB3262759.1"/>
    <property type="molecule type" value="mRNA"/>
</dbReference>
<dbReference type="InterPro" id="IPR018247">
    <property type="entry name" value="EF_Hand_1_Ca_BS"/>
</dbReference>
<name>A0A6F9DHY6_9ASCI</name>
<sequence>MNFYPFLLLVCTICVQKIQSELSETEQERLRSLPGHMKPFGSTGPYFEVYAIEGFPSTTEFFNGFVAASLPLVMKNAAHISPAYTKWTNEYLLEKTVNDEKKVFVEGRKKEIRTGSAIEMTFKEFVQTYEKRDMYWVSEVPNPLLKDVVLPPPLQCDAILNDNNLHTNVMWMSSGGTKSVVHNDDVDNINCLYRGNKTLIFVSPFDTDEKWMDTVIDKKSGGYSGLDVDAVDFVKYPSLSKMRYGVVHMKAGDCLYIPWRWVHQVNSFGDNLAVNIWFNHKPLDFIDLTPERCGQHSDVTLDQVTFLGEPGYGEEEGEGPPEGEGEDAEETGEAEEETGEEVGENEAGNEEQEVMRHMLSLLLQDMKHKKVYYYDTLKKYLVEVALGKPKPAWNDKCEKIVSKSFVLLDHDENGKIEKKDFVLLQRKKALADVLKQANELINSLTTYVSYAEMEQDRELIKLVVHRGDVIHDYAQSVYGNLFEKIKLSERDEL</sequence>
<gene>
    <name evidence="4" type="primary">LOC100182837-001</name>
</gene>